<reference evidence="2 3" key="1">
    <citation type="journal article" date="2017" name="Int. J. Syst. Evol. Microbiol.">
        <title>Pseudokineococcus basanitobsidens sp. nov., isolated from volcanic rock.</title>
        <authorList>
            <person name="Lee D.W."/>
            <person name="Park M.Y."/>
            <person name="Kim J.J."/>
            <person name="Kim B.S."/>
        </authorList>
    </citation>
    <scope>NUCLEOTIDE SEQUENCE [LARGE SCALE GENOMIC DNA]</scope>
    <source>
        <strain evidence="2 3">DSM 103726</strain>
    </source>
</reference>
<evidence type="ECO:0000313" key="3">
    <source>
        <dbReference type="Proteomes" id="UP001387100"/>
    </source>
</evidence>
<evidence type="ECO:0000259" key="1">
    <source>
        <dbReference type="Pfam" id="PF12802"/>
    </source>
</evidence>
<keyword evidence="3" id="KW-1185">Reference proteome</keyword>
<dbReference type="InterPro" id="IPR036390">
    <property type="entry name" value="WH_DNA-bd_sf"/>
</dbReference>
<dbReference type="Gene3D" id="1.10.10.10">
    <property type="entry name" value="Winged helix-like DNA-binding domain superfamily/Winged helix DNA-binding domain"/>
    <property type="match status" value="1"/>
</dbReference>
<comment type="caution">
    <text evidence="2">The sequence shown here is derived from an EMBL/GenBank/DDBJ whole genome shotgun (WGS) entry which is preliminary data.</text>
</comment>
<name>A0ABU8RN40_9ACTN</name>
<dbReference type="InterPro" id="IPR000835">
    <property type="entry name" value="HTH_MarR-typ"/>
</dbReference>
<dbReference type="Pfam" id="PF12802">
    <property type="entry name" value="MarR_2"/>
    <property type="match status" value="1"/>
</dbReference>
<dbReference type="Proteomes" id="UP001387100">
    <property type="component" value="Unassembled WGS sequence"/>
</dbReference>
<dbReference type="RefSeq" id="WP_339575852.1">
    <property type="nucleotide sequence ID" value="NZ_JBBIAA010000023.1"/>
</dbReference>
<organism evidence="2 3">
    <name type="scientific">Pseudokineococcus basanitobsidens</name>
    <dbReference type="NCBI Taxonomy" id="1926649"/>
    <lineage>
        <taxon>Bacteria</taxon>
        <taxon>Bacillati</taxon>
        <taxon>Actinomycetota</taxon>
        <taxon>Actinomycetes</taxon>
        <taxon>Kineosporiales</taxon>
        <taxon>Kineosporiaceae</taxon>
        <taxon>Pseudokineococcus</taxon>
    </lineage>
</organism>
<dbReference type="PANTHER" id="PTHR33164:SF99">
    <property type="entry name" value="MARR FAMILY REGULATORY PROTEIN"/>
    <property type="match status" value="1"/>
</dbReference>
<dbReference type="InterPro" id="IPR039422">
    <property type="entry name" value="MarR/SlyA-like"/>
</dbReference>
<accession>A0ABU8RN40</accession>
<dbReference type="SUPFAM" id="SSF46785">
    <property type="entry name" value="Winged helix' DNA-binding domain"/>
    <property type="match status" value="1"/>
</dbReference>
<feature type="domain" description="HTH marR-type" evidence="1">
    <location>
        <begin position="33"/>
        <end position="88"/>
    </location>
</feature>
<dbReference type="EMBL" id="JBBIAA010000023">
    <property type="protein sequence ID" value="MEJ5946469.1"/>
    <property type="molecule type" value="Genomic_DNA"/>
</dbReference>
<proteinExistence type="predicted"/>
<sequence>MSSVPLALLLLRASRWFDARLLERLSLRGWPALSPAQSLVFAHLPEDGISPAELARRVGTSRQAAHQLLGGLVDLGLLQVVADPTRERGRLVVLTGTGRDLARDAAAVLADLEMIYGQQRSQVLRAVLEVEHTDGPARPR</sequence>
<dbReference type="InterPro" id="IPR036388">
    <property type="entry name" value="WH-like_DNA-bd_sf"/>
</dbReference>
<protein>
    <submittedName>
        <fullName evidence="2">MarR family winged helix-turn-helix transcriptional regulator</fullName>
    </submittedName>
</protein>
<gene>
    <name evidence="2" type="ORF">WDZ17_14320</name>
</gene>
<evidence type="ECO:0000313" key="2">
    <source>
        <dbReference type="EMBL" id="MEJ5946469.1"/>
    </source>
</evidence>
<dbReference type="PANTHER" id="PTHR33164">
    <property type="entry name" value="TRANSCRIPTIONAL REGULATOR, MARR FAMILY"/>
    <property type="match status" value="1"/>
</dbReference>